<reference evidence="3 4" key="1">
    <citation type="submission" date="2019-12" db="EMBL/GenBank/DDBJ databases">
        <title>A genome sequence resource for the geographically widespread anthracnose pathogen Colletotrichum asianum.</title>
        <authorList>
            <person name="Meng Y."/>
        </authorList>
    </citation>
    <scope>NUCLEOTIDE SEQUENCE [LARGE SCALE GENOMIC DNA]</scope>
    <source>
        <strain evidence="3 4">ICMP 18580</strain>
    </source>
</reference>
<feature type="compositionally biased region" description="Basic and acidic residues" evidence="2">
    <location>
        <begin position="643"/>
        <end position="661"/>
    </location>
</feature>
<dbReference type="AlphaFoldDB" id="A0A8H3WRV0"/>
<keyword evidence="4" id="KW-1185">Reference proteome</keyword>
<evidence type="ECO:0000313" key="4">
    <source>
        <dbReference type="Proteomes" id="UP000434172"/>
    </source>
</evidence>
<sequence>MDPQEDFIRPTDEYAVGKEFNLFPYKPTEPHGTEVYRRRRLASFPAHNAVMDPQEDFIRPTDEYAVGKEFNLFPYKPTEPHGTEVYRRRRLPADEIVGSIRGFDPTKDFTNTRASVRIEKHIRIGMNQKSQIFGLSIVQAPSDERPASEQQSLYHPVGSGQPIAWNLVGKAVDVEYASSGSVGVKQIEEAVDGRVCCEHAACTYYRSLGKTGYPHIMPQFYGTWVMEIDDGFDDEGLQVKRYICVLLLEYIHGFSIDELCFRSEEDEGYFGKLAGFQRVDNTWNNVWMDESTRALVIKKMLHGVVVGMHHGIQHHEASPENVFMTLRDGTNNTDLDELRVVLLDHTSTQIWRKTVDSHFYGRTHCLEKLPHPIHPKQGCSVVAFEDYVGWWPPAPEDRPGEDLNEMFDAWMLSEDVFGPLEEARDVEAGLQGKEWPHKYAKYSTFDTLGVIEAQEPQEMRKKAMREVIIPKVLSYWRMMKDEDCAELGDREKICEESDDESFGESSSSLEEYTRYLQGRNEFLEQHIKSLEERNEALEKRNRLLEEKLEALSSEESSASSWRSLSHYQPPRNQQPQPEQIPRRPAEPSFSPKALYDKYLSSIGIDSSKHPFTPPSSSPSPRLDGASLEGSSCFGESPSPPSAIKRDGNRSKKSVQWRDMEGNRWFGPM</sequence>
<feature type="region of interest" description="Disordered" evidence="2">
    <location>
        <begin position="605"/>
        <end position="668"/>
    </location>
</feature>
<name>A0A8H3WRV0_9PEZI</name>
<gene>
    <name evidence="3" type="ORF">GQ607_001745</name>
</gene>
<comment type="caution">
    <text evidence="3">The sequence shown here is derived from an EMBL/GenBank/DDBJ whole genome shotgun (WGS) entry which is preliminary data.</text>
</comment>
<dbReference type="OrthoDB" id="4267316at2759"/>
<protein>
    <recommendedName>
        <fullName evidence="5">Protein kinase domain-containing protein</fullName>
    </recommendedName>
</protein>
<dbReference type="EMBL" id="WOWK01000005">
    <property type="protein sequence ID" value="KAF0330876.1"/>
    <property type="molecule type" value="Genomic_DNA"/>
</dbReference>
<evidence type="ECO:0000313" key="3">
    <source>
        <dbReference type="EMBL" id="KAF0330876.1"/>
    </source>
</evidence>
<keyword evidence="1" id="KW-0175">Coiled coil</keyword>
<evidence type="ECO:0000256" key="2">
    <source>
        <dbReference type="SAM" id="MobiDB-lite"/>
    </source>
</evidence>
<feature type="coiled-coil region" evidence="1">
    <location>
        <begin position="520"/>
        <end position="554"/>
    </location>
</feature>
<dbReference type="Proteomes" id="UP000434172">
    <property type="component" value="Unassembled WGS sequence"/>
</dbReference>
<feature type="region of interest" description="Disordered" evidence="2">
    <location>
        <begin position="555"/>
        <end position="591"/>
    </location>
</feature>
<accession>A0A8H3WRV0</accession>
<organism evidence="3 4">
    <name type="scientific">Colletotrichum asianum</name>
    <dbReference type="NCBI Taxonomy" id="702518"/>
    <lineage>
        <taxon>Eukaryota</taxon>
        <taxon>Fungi</taxon>
        <taxon>Dikarya</taxon>
        <taxon>Ascomycota</taxon>
        <taxon>Pezizomycotina</taxon>
        <taxon>Sordariomycetes</taxon>
        <taxon>Hypocreomycetidae</taxon>
        <taxon>Glomerellales</taxon>
        <taxon>Glomerellaceae</taxon>
        <taxon>Colletotrichum</taxon>
        <taxon>Colletotrichum gloeosporioides species complex</taxon>
    </lineage>
</organism>
<evidence type="ECO:0000256" key="1">
    <source>
        <dbReference type="SAM" id="Coils"/>
    </source>
</evidence>
<evidence type="ECO:0008006" key="5">
    <source>
        <dbReference type="Google" id="ProtNLM"/>
    </source>
</evidence>
<proteinExistence type="predicted"/>
<feature type="compositionally biased region" description="Low complexity" evidence="2">
    <location>
        <begin position="555"/>
        <end position="579"/>
    </location>
</feature>